<evidence type="ECO:0000256" key="1">
    <source>
        <dbReference type="SAM" id="Phobius"/>
    </source>
</evidence>
<evidence type="ECO:0000313" key="2">
    <source>
        <dbReference type="EMBL" id="THJ43672.1"/>
    </source>
</evidence>
<feature type="transmembrane region" description="Helical" evidence="1">
    <location>
        <begin position="24"/>
        <end position="47"/>
    </location>
</feature>
<accession>A0A4V3YZP1</accession>
<evidence type="ECO:0000313" key="3">
    <source>
        <dbReference type="Proteomes" id="UP000309618"/>
    </source>
</evidence>
<comment type="caution">
    <text evidence="2">The sequence shown here is derived from an EMBL/GenBank/DDBJ whole genome shotgun (WGS) entry which is preliminary data.</text>
</comment>
<dbReference type="AlphaFoldDB" id="A0A4V3YZP1"/>
<organism evidence="2 3">
    <name type="scientific">Aeromonas veronii</name>
    <dbReference type="NCBI Taxonomy" id="654"/>
    <lineage>
        <taxon>Bacteria</taxon>
        <taxon>Pseudomonadati</taxon>
        <taxon>Pseudomonadota</taxon>
        <taxon>Gammaproteobacteria</taxon>
        <taxon>Aeromonadales</taxon>
        <taxon>Aeromonadaceae</taxon>
        <taxon>Aeromonas</taxon>
    </lineage>
</organism>
<sequence length="217" mass="25030">MMALRGALYGTMLITDHYHRMNKVYFLLVLMSILTVIFGWSGCLNIIKYNSRMPDRNVFTEGLNVIDLYPFGEKIHSDDVYKKMFVDCASGSLTHDVLSYRQSFVDMQKKCFTRKGFDSFMNELNGQSGVFKSIKSGNIWNVERVSDVQKLKEGFYKDAVYYQTWSAKVHVQKVNMKTDVNYVNDVLETTYTLKAMIVRQNNVDFADGIAIARLVLE</sequence>
<dbReference type="EMBL" id="SSUX01000011">
    <property type="protein sequence ID" value="THJ43672.1"/>
    <property type="molecule type" value="Genomic_DNA"/>
</dbReference>
<dbReference type="Proteomes" id="UP000309618">
    <property type="component" value="Unassembled WGS sequence"/>
</dbReference>
<keyword evidence="1" id="KW-0812">Transmembrane</keyword>
<keyword evidence="1" id="KW-1133">Transmembrane helix</keyword>
<reference evidence="2 3" key="1">
    <citation type="submission" date="2019-04" db="EMBL/GenBank/DDBJ databases">
        <title>Comparative genomics of Aeromonas veronii strains pathogenic to fish.</title>
        <authorList>
            <person name="Cascarano M.C."/>
            <person name="Smyrli M."/>
            <person name="Katharios P."/>
        </authorList>
    </citation>
    <scope>NUCLEOTIDE SEQUENCE [LARGE SCALE GENOMIC DNA]</scope>
    <source>
        <strain evidence="2 3">XU1</strain>
    </source>
</reference>
<name>A0A4V3YZP1_AERVE</name>
<protein>
    <submittedName>
        <fullName evidence="2">Uncharacterized protein</fullName>
    </submittedName>
</protein>
<keyword evidence="1" id="KW-0472">Membrane</keyword>
<proteinExistence type="predicted"/>
<gene>
    <name evidence="2" type="ORF">E8Q35_15310</name>
</gene>
<dbReference type="RefSeq" id="WP_136502111.1">
    <property type="nucleotide sequence ID" value="NZ_SSUX01000011.1"/>
</dbReference>